<dbReference type="RefSeq" id="XP_012899373.1">
    <property type="nucleotide sequence ID" value="XM_013043919.1"/>
</dbReference>
<dbReference type="InParanoid" id="D8MB86"/>
<feature type="compositionally biased region" description="Pro residues" evidence="1">
    <location>
        <begin position="114"/>
        <end position="130"/>
    </location>
</feature>
<organism evidence="2">
    <name type="scientific">Blastocystis hominis</name>
    <dbReference type="NCBI Taxonomy" id="12968"/>
    <lineage>
        <taxon>Eukaryota</taxon>
        <taxon>Sar</taxon>
        <taxon>Stramenopiles</taxon>
        <taxon>Bigyra</taxon>
        <taxon>Opalozoa</taxon>
        <taxon>Opalinata</taxon>
        <taxon>Blastocystidae</taxon>
        <taxon>Blastocystis</taxon>
    </lineage>
</organism>
<protein>
    <submittedName>
        <fullName evidence="2">Uncharacterized protein</fullName>
    </submittedName>
</protein>
<dbReference type="Proteomes" id="UP000008312">
    <property type="component" value="Unassembled WGS sequence"/>
</dbReference>
<accession>D8MB86</accession>
<evidence type="ECO:0000313" key="3">
    <source>
        <dbReference type="Proteomes" id="UP000008312"/>
    </source>
</evidence>
<dbReference type="EMBL" id="FN668691">
    <property type="protein sequence ID" value="CBK25325.2"/>
    <property type="molecule type" value="Genomic_DNA"/>
</dbReference>
<proteinExistence type="predicted"/>
<dbReference type="GeneID" id="24921930"/>
<dbReference type="AlphaFoldDB" id="D8MB86"/>
<sequence>MCGTCWRVGSPRLPTRWSASRAKWAVPSGWAGNSECPRWPRRNSLGVGGGRRANLLAHRFALGVGVGVGVSEQESGGRWGGVRGSLRRCAESTGLSGSLPVQLGAERHRGLRHPAPPPPPPPPPPLPLPPRLRRDRRAHPRPPRRSRLVRRGSRCFHVSTIQTDLTVAERKRERNGCGVWFGRWMDGWMDGWNCRDVEWLKRCRI</sequence>
<keyword evidence="3" id="KW-1185">Reference proteome</keyword>
<evidence type="ECO:0000313" key="2">
    <source>
        <dbReference type="EMBL" id="CBK25325.2"/>
    </source>
</evidence>
<feature type="region of interest" description="Disordered" evidence="1">
    <location>
        <begin position="109"/>
        <end position="149"/>
    </location>
</feature>
<feature type="compositionally biased region" description="Basic residues" evidence="1">
    <location>
        <begin position="131"/>
        <end position="149"/>
    </location>
</feature>
<reference evidence="2" key="1">
    <citation type="submission" date="2010-02" db="EMBL/GenBank/DDBJ databases">
        <title>Sequencing and annotation of the Blastocystis hominis genome.</title>
        <authorList>
            <person name="Wincker P."/>
        </authorList>
    </citation>
    <scope>NUCLEOTIDE SEQUENCE</scope>
    <source>
        <strain evidence="2">Singapore isolate B</strain>
    </source>
</reference>
<gene>
    <name evidence="2" type="ORF">GSBLH_T00004940001</name>
</gene>
<name>D8MB86_BLAHO</name>
<evidence type="ECO:0000256" key="1">
    <source>
        <dbReference type="SAM" id="MobiDB-lite"/>
    </source>
</evidence>